<evidence type="ECO:0000256" key="1">
    <source>
        <dbReference type="SAM" id="Phobius"/>
    </source>
</evidence>
<keyword evidence="1" id="KW-0812">Transmembrane</keyword>
<dbReference type="Proteomes" id="UP000007802">
    <property type="component" value="Unassembled WGS sequence"/>
</dbReference>
<keyword evidence="1" id="KW-0472">Membrane</keyword>
<dbReference type="EMBL" id="GG749533">
    <property type="protein sequence ID" value="EGE86331.2"/>
    <property type="molecule type" value="Genomic_DNA"/>
</dbReference>
<keyword evidence="1" id="KW-1133">Transmembrane helix</keyword>
<feature type="transmembrane region" description="Helical" evidence="1">
    <location>
        <begin position="120"/>
        <end position="140"/>
    </location>
</feature>
<evidence type="ECO:0000313" key="2">
    <source>
        <dbReference type="EMBL" id="EGE86331.2"/>
    </source>
</evidence>
<organism evidence="2">
    <name type="scientific">Ajellomyces dermatitidis (strain ATCC 18188 / CBS 674.68)</name>
    <name type="common">Blastomyces dermatitidis</name>
    <dbReference type="NCBI Taxonomy" id="653446"/>
    <lineage>
        <taxon>Eukaryota</taxon>
        <taxon>Fungi</taxon>
        <taxon>Dikarya</taxon>
        <taxon>Ascomycota</taxon>
        <taxon>Pezizomycotina</taxon>
        <taxon>Eurotiomycetes</taxon>
        <taxon>Eurotiomycetidae</taxon>
        <taxon>Onygenales</taxon>
        <taxon>Ajellomycetaceae</taxon>
        <taxon>Blastomyces</taxon>
    </lineage>
</organism>
<protein>
    <submittedName>
        <fullName evidence="2">Uncharacterized protein</fullName>
    </submittedName>
</protein>
<proteinExistence type="predicted"/>
<dbReference type="HOGENOM" id="CLU_140102_0_0_1"/>
<sequence length="162" mass="18689">REDKEITELCRLNSAVFQAELRHAAEEELQIKLLRVTVLRIKLFPGFSLNDHMGSYIIMLTEKRGGVAMMMRETETELNMNELISRRDDISLQGIATITTSARNAEEREDMTMKVMLPQLIDITVFTFNLAFLIVMKAAAALQRHLLLTRQCQNKFFIVLQE</sequence>
<gene>
    <name evidence="2" type="ORF">BDDG_09276</name>
</gene>
<name>F2TSW8_AJEDA</name>
<dbReference type="AlphaFoldDB" id="F2TSW8"/>
<feature type="non-terminal residue" evidence="2">
    <location>
        <position position="1"/>
    </location>
</feature>
<accession>F2TSW8</accession>
<dbReference type="OrthoDB" id="4190693at2759"/>
<reference evidence="2" key="1">
    <citation type="submission" date="2010-03" db="EMBL/GenBank/DDBJ databases">
        <title>Annotation of Blastomyces dermatitidis strain ATCC 18188.</title>
        <authorList>
            <consortium name="The Broad Institute Genome Sequencing Platform"/>
            <consortium name="Broad Institute Genome Sequencing Center for Infectious Disease."/>
            <person name="Cuomo C."/>
            <person name="Klein B."/>
            <person name="Sullivan T."/>
            <person name="Heitman J."/>
            <person name="Young S."/>
            <person name="Zeng Q."/>
            <person name="Gargeya S."/>
            <person name="Alvarado L."/>
            <person name="Berlin A.M."/>
            <person name="Chapman S.B."/>
            <person name="Chen Z."/>
            <person name="Freedman E."/>
            <person name="Gellesch M."/>
            <person name="Goldberg J."/>
            <person name="Griggs A."/>
            <person name="Gujja S."/>
            <person name="Heilman E."/>
            <person name="Heiman D."/>
            <person name="Howarth C."/>
            <person name="Mehta T."/>
            <person name="Neiman D."/>
            <person name="Pearson M."/>
            <person name="Roberts A."/>
            <person name="Saif S."/>
            <person name="Shea T."/>
            <person name="Shenoy N."/>
            <person name="Sisk P."/>
            <person name="Stolte C."/>
            <person name="Sykes S."/>
            <person name="White J."/>
            <person name="Yandava C."/>
            <person name="Haas B."/>
            <person name="Nusbaum C."/>
            <person name="Birren B."/>
        </authorList>
    </citation>
    <scope>NUCLEOTIDE SEQUENCE [LARGE SCALE GENOMIC DNA]</scope>
    <source>
        <strain evidence="2">ATCC 18188</strain>
    </source>
</reference>